<organism evidence="1 2">
    <name type="scientific">Trichinella zimbabwensis</name>
    <dbReference type="NCBI Taxonomy" id="268475"/>
    <lineage>
        <taxon>Eukaryota</taxon>
        <taxon>Metazoa</taxon>
        <taxon>Ecdysozoa</taxon>
        <taxon>Nematoda</taxon>
        <taxon>Enoplea</taxon>
        <taxon>Dorylaimia</taxon>
        <taxon>Trichinellida</taxon>
        <taxon>Trichinellidae</taxon>
        <taxon>Trichinella</taxon>
    </lineage>
</organism>
<protein>
    <submittedName>
        <fullName evidence="1">Uncharacterized protein</fullName>
    </submittedName>
</protein>
<dbReference type="EMBL" id="JYDP01004173">
    <property type="protein sequence ID" value="KRY95094.1"/>
    <property type="molecule type" value="Genomic_DNA"/>
</dbReference>
<accession>A0A0V1G9X3</accession>
<name>A0A0V1G9X3_9BILA</name>
<dbReference type="Proteomes" id="UP000055024">
    <property type="component" value="Unassembled WGS sequence"/>
</dbReference>
<dbReference type="AlphaFoldDB" id="A0A0V1G9X3"/>
<comment type="caution">
    <text evidence="1">The sequence shown here is derived from an EMBL/GenBank/DDBJ whole genome shotgun (WGS) entry which is preliminary data.</text>
</comment>
<keyword evidence="2" id="KW-1185">Reference proteome</keyword>
<evidence type="ECO:0000313" key="1">
    <source>
        <dbReference type="EMBL" id="KRY95094.1"/>
    </source>
</evidence>
<gene>
    <name evidence="1" type="ORF">T11_7075</name>
</gene>
<evidence type="ECO:0000313" key="2">
    <source>
        <dbReference type="Proteomes" id="UP000055024"/>
    </source>
</evidence>
<reference evidence="1 2" key="1">
    <citation type="submission" date="2015-01" db="EMBL/GenBank/DDBJ databases">
        <title>Evolution of Trichinella species and genotypes.</title>
        <authorList>
            <person name="Korhonen P.K."/>
            <person name="Edoardo P."/>
            <person name="Giuseppe L.R."/>
            <person name="Gasser R.B."/>
        </authorList>
    </citation>
    <scope>NUCLEOTIDE SEQUENCE [LARGE SCALE GENOMIC DNA]</scope>
    <source>
        <strain evidence="1">ISS1029</strain>
    </source>
</reference>
<sequence>MDSGDPYHCERLELDRCFQDKEQHLLFFQRA</sequence>
<proteinExistence type="predicted"/>